<dbReference type="Gene3D" id="3.40.50.1400">
    <property type="match status" value="1"/>
</dbReference>
<evidence type="ECO:0000313" key="6">
    <source>
        <dbReference type="Proteomes" id="UP001273136"/>
    </source>
</evidence>
<dbReference type="EMBL" id="JAWDKA010000008">
    <property type="protein sequence ID" value="MDV0442240.1"/>
    <property type="molecule type" value="Genomic_DNA"/>
</dbReference>
<dbReference type="SUPFAM" id="SSF53800">
    <property type="entry name" value="Chelatase"/>
    <property type="match status" value="1"/>
</dbReference>
<keyword evidence="3" id="KW-0456">Lyase</keyword>
<evidence type="ECO:0008006" key="7">
    <source>
        <dbReference type="Google" id="ProtNLM"/>
    </source>
</evidence>
<dbReference type="Pfam" id="PF01903">
    <property type="entry name" value="CbiX"/>
    <property type="match status" value="1"/>
</dbReference>
<keyword evidence="2" id="KW-0479">Metal-binding</keyword>
<dbReference type="AlphaFoldDB" id="A0AAE4MC81"/>
<comment type="caution">
    <text evidence="5">The sequence shown here is derived from an EMBL/GenBank/DDBJ whole genome shotgun (WGS) entry which is preliminary data.</text>
</comment>
<proteinExistence type="predicted"/>
<protein>
    <recommendedName>
        <fullName evidence="7">Sirohydrochlorin cobaltochelatase</fullName>
    </recommendedName>
</protein>
<dbReference type="PANTHER" id="PTHR33542">
    <property type="entry name" value="SIROHYDROCHLORIN FERROCHELATASE, CHLOROPLASTIC"/>
    <property type="match status" value="1"/>
</dbReference>
<dbReference type="NCBIfam" id="NF002090">
    <property type="entry name" value="PRK00923.1"/>
    <property type="match status" value="1"/>
</dbReference>
<keyword evidence="6" id="KW-1185">Reference proteome</keyword>
<keyword evidence="4" id="KW-0170">Cobalt</keyword>
<organism evidence="5 6">
    <name type="scientific">Methanorbis furvi</name>
    <dbReference type="NCBI Taxonomy" id="3028299"/>
    <lineage>
        <taxon>Archaea</taxon>
        <taxon>Methanobacteriati</taxon>
        <taxon>Methanobacteriota</taxon>
        <taxon>Stenosarchaea group</taxon>
        <taxon>Methanomicrobia</taxon>
        <taxon>Methanomicrobiales</taxon>
        <taxon>Methanocorpusculaceae</taxon>
        <taxon>Methanorbis</taxon>
    </lineage>
</organism>
<evidence type="ECO:0000256" key="4">
    <source>
        <dbReference type="ARBA" id="ARBA00023285"/>
    </source>
</evidence>
<dbReference type="NCBIfam" id="NF033198">
    <property type="entry name" value="F430_CfbA"/>
    <property type="match status" value="1"/>
</dbReference>
<sequence length="135" mass="14616">MSKNGLLLVGHGSRLQYNKELITTTAQMMADKTDKYLIKSCFMENSVPTVPEGLDAMRAEDLDLLVVVPLFLAKGIHVLRDIPGLLGLESGSNRGVFTLESGKEIPVVYAEPIGIDPLLAELMLKNAENAVAAHL</sequence>
<accession>A0AAE4MC81</accession>
<dbReference type="InterPro" id="IPR050963">
    <property type="entry name" value="Sirohydro_Cobaltochel/CbiX"/>
</dbReference>
<dbReference type="PANTHER" id="PTHR33542:SF3">
    <property type="entry name" value="SIROHYDROCHLORIN FERROCHELATASE, CHLOROPLASTIC"/>
    <property type="match status" value="1"/>
</dbReference>
<name>A0AAE4MC81_9EURY</name>
<dbReference type="GO" id="GO:0046872">
    <property type="term" value="F:metal ion binding"/>
    <property type="evidence" value="ECO:0007669"/>
    <property type="project" value="UniProtKB-KW"/>
</dbReference>
<reference evidence="5" key="1">
    <citation type="submission" date="2023-06" db="EMBL/GenBank/DDBJ databases">
        <title>Genome sequence of Methancorpusculaceae sp. Ag1.</title>
        <authorList>
            <person name="Protasov E."/>
            <person name="Platt K."/>
            <person name="Poehlein A."/>
            <person name="Daniel R."/>
            <person name="Brune A."/>
        </authorList>
    </citation>
    <scope>NUCLEOTIDE SEQUENCE</scope>
    <source>
        <strain evidence="5">Ag1</strain>
    </source>
</reference>
<dbReference type="InterPro" id="IPR002762">
    <property type="entry name" value="CbiX-like"/>
</dbReference>
<dbReference type="CDD" id="cd03416">
    <property type="entry name" value="CbiX_SirB_N"/>
    <property type="match status" value="1"/>
</dbReference>
<keyword evidence="1" id="KW-0169">Cobalamin biosynthesis</keyword>
<evidence type="ECO:0000256" key="2">
    <source>
        <dbReference type="ARBA" id="ARBA00022723"/>
    </source>
</evidence>
<dbReference type="Proteomes" id="UP001273136">
    <property type="component" value="Unassembled WGS sequence"/>
</dbReference>
<evidence type="ECO:0000313" key="5">
    <source>
        <dbReference type="EMBL" id="MDV0442240.1"/>
    </source>
</evidence>
<dbReference type="RefSeq" id="WP_338094651.1">
    <property type="nucleotide sequence ID" value="NZ_JAWDKA010000008.1"/>
</dbReference>
<evidence type="ECO:0000256" key="3">
    <source>
        <dbReference type="ARBA" id="ARBA00023239"/>
    </source>
</evidence>
<evidence type="ECO:0000256" key="1">
    <source>
        <dbReference type="ARBA" id="ARBA00022573"/>
    </source>
</evidence>
<dbReference type="GO" id="GO:0016829">
    <property type="term" value="F:lyase activity"/>
    <property type="evidence" value="ECO:0007669"/>
    <property type="project" value="UniProtKB-KW"/>
</dbReference>
<dbReference type="GO" id="GO:0009236">
    <property type="term" value="P:cobalamin biosynthetic process"/>
    <property type="evidence" value="ECO:0007669"/>
    <property type="project" value="UniProtKB-KW"/>
</dbReference>
<gene>
    <name evidence="5" type="ORF">McpAg1_14720</name>
</gene>